<accession>A0ABN7ZTC2</accession>
<dbReference type="EMBL" id="CAJZAF010000065">
    <property type="protein sequence ID" value="CAG9187301.1"/>
    <property type="molecule type" value="Genomic_DNA"/>
</dbReference>
<evidence type="ECO:0000313" key="5">
    <source>
        <dbReference type="EMBL" id="CAG9187301.1"/>
    </source>
</evidence>
<dbReference type="GO" id="GO:0016740">
    <property type="term" value="F:transferase activity"/>
    <property type="evidence" value="ECO:0007669"/>
    <property type="project" value="UniProtKB-KW"/>
</dbReference>
<feature type="domain" description="Acetyl-CoA hydrolase/transferase C-terminal" evidence="4">
    <location>
        <begin position="271"/>
        <end position="420"/>
    </location>
</feature>
<keyword evidence="6" id="KW-1185">Reference proteome</keyword>
<proteinExistence type="inferred from homology"/>
<dbReference type="InterPro" id="IPR037171">
    <property type="entry name" value="NagB/RpiA_transferase-like"/>
</dbReference>
<dbReference type="InterPro" id="IPR046433">
    <property type="entry name" value="ActCoA_hydro"/>
</dbReference>
<dbReference type="PANTHER" id="PTHR21432:SF20">
    <property type="entry name" value="ACETYL-COA HYDROLASE"/>
    <property type="match status" value="1"/>
</dbReference>
<comment type="similarity">
    <text evidence="1">Belongs to the acetyl-CoA hydrolase/transferase family.</text>
</comment>
<feature type="domain" description="Acetyl-CoA hydrolase/transferase N-terminal" evidence="3">
    <location>
        <begin position="14"/>
        <end position="172"/>
    </location>
</feature>
<comment type="caution">
    <text evidence="5">The sequence shown here is derived from an EMBL/GenBank/DDBJ whole genome shotgun (WGS) entry which is preliminary data.</text>
</comment>
<evidence type="ECO:0000259" key="3">
    <source>
        <dbReference type="Pfam" id="PF02550"/>
    </source>
</evidence>
<protein>
    <submittedName>
        <fullName evidence="5">Butyryl-CoA:acetate CoA-transferase</fullName>
        <ecNumber evidence="5">2.8.3.-</ecNumber>
    </submittedName>
</protein>
<dbReference type="Pfam" id="PF02550">
    <property type="entry name" value="AcetylCoA_hydro"/>
    <property type="match status" value="1"/>
</dbReference>
<reference evidence="5 6" key="1">
    <citation type="submission" date="2021-08" db="EMBL/GenBank/DDBJ databases">
        <authorList>
            <person name="Peeters C."/>
        </authorList>
    </citation>
    <scope>NUCLEOTIDE SEQUENCE [LARGE SCALE GENOMIC DNA]</scope>
    <source>
        <strain evidence="5 6">LMG 23994</strain>
    </source>
</reference>
<dbReference type="Pfam" id="PF13336">
    <property type="entry name" value="AcetylCoA_hyd_C"/>
    <property type="match status" value="1"/>
</dbReference>
<dbReference type="RefSeq" id="WP_224010504.1">
    <property type="nucleotide sequence ID" value="NZ_CAJZAF010000065.1"/>
</dbReference>
<evidence type="ECO:0000259" key="4">
    <source>
        <dbReference type="Pfam" id="PF13336"/>
    </source>
</evidence>
<dbReference type="Gene3D" id="3.30.750.70">
    <property type="entry name" value="4-hydroxybutyrate coenzyme like domains"/>
    <property type="match status" value="1"/>
</dbReference>
<dbReference type="InterPro" id="IPR003702">
    <property type="entry name" value="ActCoA_hydro_N"/>
</dbReference>
<evidence type="ECO:0000256" key="2">
    <source>
        <dbReference type="ARBA" id="ARBA00022679"/>
    </source>
</evidence>
<dbReference type="EC" id="2.8.3.-" evidence="5"/>
<dbReference type="Gene3D" id="3.40.1080.20">
    <property type="entry name" value="Acetyl-CoA hydrolase/transferase C-terminal domain"/>
    <property type="match status" value="1"/>
</dbReference>
<dbReference type="Gene3D" id="3.40.1080.10">
    <property type="entry name" value="Glutaconate Coenzyme A-transferase"/>
    <property type="match status" value="1"/>
</dbReference>
<dbReference type="Proteomes" id="UP000701702">
    <property type="component" value="Unassembled WGS sequence"/>
</dbReference>
<dbReference type="InterPro" id="IPR026888">
    <property type="entry name" value="AcetylCoA_hyd_C"/>
</dbReference>
<sequence length="438" mass="46216">MNATTLDTARIATDLSALIRPGDHIWWGQATAEPLTLTRALVEHRHAIARGGRLGVFVGIGQSETLQPAQADVIDFFGYAASGPHRQLAKAGVLDIVPSHYSHLPGLIRERTLRADVVLVQVSPPDETGRYSLGLVHEYIPAALDCARVIIAEVNPEVPWTYGSRHLTADDIDLLVDAAHAPISLERSAPGLAEQAIARHIAGWVEDGATLQMGIGNLPEAIVAALGDRRDLGLHSGAIGDGIAALAEAGVLTNARKTIDTGVGIAGVLMGSERLRRWAHRNPQLQLRETSYTHHPEVLASIDKLAAINSAIEVDLTGQVNAEVAAGVYVGAVGGAPDFLRGAARSRGGLPIVALPATVKGASRIVAQLSGPVSTARSDAGLIVTEHGVADLRGKTLSQRVRRMLDIAAPQHREDLERQAHTLLRQCGAVFVAQAGTA</sequence>
<evidence type="ECO:0000256" key="1">
    <source>
        <dbReference type="ARBA" id="ARBA00009632"/>
    </source>
</evidence>
<name>A0ABN7ZTC2_9BURK</name>
<dbReference type="PANTHER" id="PTHR21432">
    <property type="entry name" value="ACETYL-COA HYDROLASE-RELATED"/>
    <property type="match status" value="1"/>
</dbReference>
<organism evidence="5 6">
    <name type="scientific">Cupriavidus pinatubonensis</name>
    <dbReference type="NCBI Taxonomy" id="248026"/>
    <lineage>
        <taxon>Bacteria</taxon>
        <taxon>Pseudomonadati</taxon>
        <taxon>Pseudomonadota</taxon>
        <taxon>Betaproteobacteria</taxon>
        <taxon>Burkholderiales</taxon>
        <taxon>Burkholderiaceae</taxon>
        <taxon>Cupriavidus</taxon>
    </lineage>
</organism>
<gene>
    <name evidence="5" type="ORF">LMG23994_06746</name>
</gene>
<dbReference type="SUPFAM" id="SSF100950">
    <property type="entry name" value="NagB/RpiA/CoA transferase-like"/>
    <property type="match status" value="2"/>
</dbReference>
<keyword evidence="2 5" id="KW-0808">Transferase</keyword>
<evidence type="ECO:0000313" key="6">
    <source>
        <dbReference type="Proteomes" id="UP000701702"/>
    </source>
</evidence>
<dbReference type="InterPro" id="IPR038460">
    <property type="entry name" value="AcetylCoA_hyd_C_sf"/>
</dbReference>